<evidence type="ECO:0000313" key="1">
    <source>
        <dbReference type="EMBL" id="MCI46952.1"/>
    </source>
</evidence>
<organism evidence="1 2">
    <name type="scientific">Trifolium medium</name>
    <dbReference type="NCBI Taxonomy" id="97028"/>
    <lineage>
        <taxon>Eukaryota</taxon>
        <taxon>Viridiplantae</taxon>
        <taxon>Streptophyta</taxon>
        <taxon>Embryophyta</taxon>
        <taxon>Tracheophyta</taxon>
        <taxon>Spermatophyta</taxon>
        <taxon>Magnoliopsida</taxon>
        <taxon>eudicotyledons</taxon>
        <taxon>Gunneridae</taxon>
        <taxon>Pentapetalae</taxon>
        <taxon>rosids</taxon>
        <taxon>fabids</taxon>
        <taxon>Fabales</taxon>
        <taxon>Fabaceae</taxon>
        <taxon>Papilionoideae</taxon>
        <taxon>50 kb inversion clade</taxon>
        <taxon>NPAAA clade</taxon>
        <taxon>Hologalegina</taxon>
        <taxon>IRL clade</taxon>
        <taxon>Trifolieae</taxon>
        <taxon>Trifolium</taxon>
    </lineage>
</organism>
<dbReference type="EMBL" id="LXQA010365176">
    <property type="protein sequence ID" value="MCI46952.1"/>
    <property type="molecule type" value="Genomic_DNA"/>
</dbReference>
<dbReference type="Proteomes" id="UP000265520">
    <property type="component" value="Unassembled WGS sequence"/>
</dbReference>
<comment type="caution">
    <text evidence="1">The sequence shown here is derived from an EMBL/GenBank/DDBJ whole genome shotgun (WGS) entry which is preliminary data.</text>
</comment>
<proteinExistence type="predicted"/>
<dbReference type="AlphaFoldDB" id="A0A392SES5"/>
<reference evidence="1 2" key="1">
    <citation type="journal article" date="2018" name="Front. Plant Sci.">
        <title>Red Clover (Trifolium pratense) and Zigzag Clover (T. medium) - A Picture of Genomic Similarities and Differences.</title>
        <authorList>
            <person name="Dluhosova J."/>
            <person name="Istvanek J."/>
            <person name="Nedelnik J."/>
            <person name="Repkova J."/>
        </authorList>
    </citation>
    <scope>NUCLEOTIDE SEQUENCE [LARGE SCALE GENOMIC DNA]</scope>
    <source>
        <strain evidence="2">cv. 10/8</strain>
        <tissue evidence="1">Leaf</tissue>
    </source>
</reference>
<protein>
    <submittedName>
        <fullName evidence="1">Uncharacterized protein</fullName>
    </submittedName>
</protein>
<keyword evidence="2" id="KW-1185">Reference proteome</keyword>
<feature type="non-terminal residue" evidence="1">
    <location>
        <position position="32"/>
    </location>
</feature>
<sequence>MVRNDRFCRVSNKFEGVGYQMNAEIVLPNEGL</sequence>
<name>A0A392SES5_9FABA</name>
<accession>A0A392SES5</accession>
<evidence type="ECO:0000313" key="2">
    <source>
        <dbReference type="Proteomes" id="UP000265520"/>
    </source>
</evidence>